<feature type="region of interest" description="Disordered" evidence="1">
    <location>
        <begin position="584"/>
        <end position="616"/>
    </location>
</feature>
<keyword evidence="4" id="KW-1185">Reference proteome</keyword>
<gene>
    <name evidence="3" type="ORF">H5410_013401</name>
</gene>
<sequence length="784" mass="88525">MKLIKYIHDPILKDLKKVDIIATKYLNLRFKFGGILVSKVGPIYVGGRTEYVENVDADHLSIPELADYTKSFEISKLGKTYAKSLGGDLVELKNDMDICNIALFMHDGDTIDIYVCDDTILEDVGPSEGQISQSLSQVVESLMHRESMNDGVARVQQETDDDYSSIEWTDTKEEGEPTVQQGTEPSIQEEVEPSAQENAEEDIDSDSICSDQSIDYGSDGHEELGIVKEDVRKFKESRRRKKREKTKGFLGEVGLDEGYEDIEKGKKKIKGKLTEDEPCYDSSNCDSFQSDEEEHVSDDELEGGSLRGRNKSNRVIYDSTCDVVIWQCGLYLKDRIISQPSIKGWEIQDLVRKELNVYVGKAVCLKTRKIILKEIIGDHVAEFNRILDYRDVLLQTNPDSTCVMKLKDSESENGMKQGIEKRKKFWVCARSTFEAQFKYNINVLSKLGKGIVEALIKYNKEKWCKAFFQTFSKCDSIDNNMAESFNAWILGPRNKTIVTMLEEIRVKVISRVSKSRAFAETWTDEISPMTMMVFNTNVTRSMQCNIEWNGDDGFEVLEGKETFLKTYSHFIQPVPNMEMWPKSRNPMVEPPEARQMPGRPPKNRRREIGEVRKAGKLPRMGTVMTCSICKGANHNKRNCPKNPKPKSTLTPTQESTTEKKRGRGQYERASSSKTGTRRGAGSGYKKRPKVIGQGVFVADTGYTCINQGLSSSRRVNTSVVSSAHVIGDIGFKPTKGLKWIGKQAMTQRELQVQSVMRHIQTRSKAVGVQTRAQAKGKSPSKKTS</sequence>
<name>A0A9J6AVM8_SOLCO</name>
<evidence type="ECO:0000313" key="4">
    <source>
        <dbReference type="Proteomes" id="UP000824120"/>
    </source>
</evidence>
<evidence type="ECO:0000256" key="1">
    <source>
        <dbReference type="SAM" id="MobiDB-lite"/>
    </source>
</evidence>
<proteinExistence type="predicted"/>
<feature type="region of interest" description="Disordered" evidence="1">
    <location>
        <begin position="168"/>
        <end position="219"/>
    </location>
</feature>
<feature type="region of interest" description="Disordered" evidence="1">
    <location>
        <begin position="631"/>
        <end position="687"/>
    </location>
</feature>
<feature type="compositionally biased region" description="Low complexity" evidence="1">
    <location>
        <begin position="206"/>
        <end position="215"/>
    </location>
</feature>
<dbReference type="AlphaFoldDB" id="A0A9J6AVM8"/>
<evidence type="ECO:0000259" key="2">
    <source>
        <dbReference type="Pfam" id="PF26130"/>
    </source>
</evidence>
<dbReference type="EMBL" id="JACXVP010000002">
    <property type="protein sequence ID" value="KAG5628183.1"/>
    <property type="molecule type" value="Genomic_DNA"/>
</dbReference>
<dbReference type="PANTHER" id="PTHR31973:SF197">
    <property type="entry name" value="SWIM-TYPE DOMAIN-CONTAINING PROTEIN"/>
    <property type="match status" value="1"/>
</dbReference>
<feature type="domain" description="PB1-like" evidence="2">
    <location>
        <begin position="25"/>
        <end position="115"/>
    </location>
</feature>
<dbReference type="OrthoDB" id="10461022at2759"/>
<reference evidence="3 4" key="1">
    <citation type="submission" date="2020-09" db="EMBL/GenBank/DDBJ databases">
        <title>De no assembly of potato wild relative species, Solanum commersonii.</title>
        <authorList>
            <person name="Cho K."/>
        </authorList>
    </citation>
    <scope>NUCLEOTIDE SEQUENCE [LARGE SCALE GENOMIC DNA]</scope>
    <source>
        <strain evidence="3">LZ3.2</strain>
        <tissue evidence="3">Leaf</tissue>
    </source>
</reference>
<dbReference type="PANTHER" id="PTHR31973">
    <property type="entry name" value="POLYPROTEIN, PUTATIVE-RELATED"/>
    <property type="match status" value="1"/>
</dbReference>
<protein>
    <recommendedName>
        <fullName evidence="2">PB1-like domain-containing protein</fullName>
    </recommendedName>
</protein>
<feature type="region of interest" description="Disordered" evidence="1">
    <location>
        <begin position="275"/>
        <end position="305"/>
    </location>
</feature>
<evidence type="ECO:0000313" key="3">
    <source>
        <dbReference type="EMBL" id="KAG5628183.1"/>
    </source>
</evidence>
<accession>A0A9J6AVM8</accession>
<feature type="compositionally biased region" description="Acidic residues" evidence="1">
    <location>
        <begin position="289"/>
        <end position="302"/>
    </location>
</feature>
<dbReference type="Pfam" id="PF26130">
    <property type="entry name" value="PB1-like"/>
    <property type="match status" value="1"/>
</dbReference>
<comment type="caution">
    <text evidence="3">The sequence shown here is derived from an EMBL/GenBank/DDBJ whole genome shotgun (WGS) entry which is preliminary data.</text>
</comment>
<feature type="compositionally biased region" description="Acidic residues" evidence="1">
    <location>
        <begin position="187"/>
        <end position="205"/>
    </location>
</feature>
<dbReference type="Proteomes" id="UP000824120">
    <property type="component" value="Chromosome 2"/>
</dbReference>
<organism evidence="3 4">
    <name type="scientific">Solanum commersonii</name>
    <name type="common">Commerson's wild potato</name>
    <name type="synonym">Commerson's nightshade</name>
    <dbReference type="NCBI Taxonomy" id="4109"/>
    <lineage>
        <taxon>Eukaryota</taxon>
        <taxon>Viridiplantae</taxon>
        <taxon>Streptophyta</taxon>
        <taxon>Embryophyta</taxon>
        <taxon>Tracheophyta</taxon>
        <taxon>Spermatophyta</taxon>
        <taxon>Magnoliopsida</taxon>
        <taxon>eudicotyledons</taxon>
        <taxon>Gunneridae</taxon>
        <taxon>Pentapetalae</taxon>
        <taxon>asterids</taxon>
        <taxon>lamiids</taxon>
        <taxon>Solanales</taxon>
        <taxon>Solanaceae</taxon>
        <taxon>Solanoideae</taxon>
        <taxon>Solaneae</taxon>
        <taxon>Solanum</taxon>
    </lineage>
</organism>
<dbReference type="InterPro" id="IPR058594">
    <property type="entry name" value="PB1-like_dom_pln"/>
</dbReference>